<sequence>METNQVLHFVPLAEAPPSGMSKNGYFFQEMEQREVEPEEGSEGQQEEGQDSPITCGDDIHLYDNQLSPGLDADDSGCVLLNTSRKYVKLMNFEEEIRAHRDLDGFLARATILLDETAASLDDVLKRMLHSVGQDSNASEPTCNFEEVMSMLFTDAGAQEVNDKSQSFVFFDDVHLLSETIQGATATATGIQYQQSWLCILCNVKYLQRRHVCISRLERPQNWGGELLRGPLCHPDPRPVQNGNCRPP</sequence>
<evidence type="ECO:0000313" key="3">
    <source>
        <dbReference type="Proteomes" id="UP001335648"/>
    </source>
</evidence>
<reference evidence="2 3" key="1">
    <citation type="journal article" date="2023" name="Mol. Biol. Evol.">
        <title>Genomics of Secondarily Temperate Adaptation in the Only Non-Antarctic Icefish.</title>
        <authorList>
            <person name="Rivera-Colon A.G."/>
            <person name="Rayamajhi N."/>
            <person name="Minhas B.F."/>
            <person name="Madrigal G."/>
            <person name="Bilyk K.T."/>
            <person name="Yoon V."/>
            <person name="Hune M."/>
            <person name="Gregory S."/>
            <person name="Cheng C.H.C."/>
            <person name="Catchen J.M."/>
        </authorList>
    </citation>
    <scope>NUCLEOTIDE SEQUENCE [LARGE SCALE GENOMIC DNA]</scope>
    <source>
        <strain evidence="2">JC2023a</strain>
    </source>
</reference>
<proteinExistence type="predicted"/>
<keyword evidence="3" id="KW-1185">Reference proteome</keyword>
<protein>
    <recommendedName>
        <fullName evidence="4">Sodium bicarbonate transporter-like protein 11</fullName>
    </recommendedName>
</protein>
<evidence type="ECO:0000313" key="2">
    <source>
        <dbReference type="EMBL" id="KAK5886650.1"/>
    </source>
</evidence>
<organism evidence="2 3">
    <name type="scientific">Champsocephalus esox</name>
    <name type="common">pike icefish</name>
    <dbReference type="NCBI Taxonomy" id="159716"/>
    <lineage>
        <taxon>Eukaryota</taxon>
        <taxon>Metazoa</taxon>
        <taxon>Chordata</taxon>
        <taxon>Craniata</taxon>
        <taxon>Vertebrata</taxon>
        <taxon>Euteleostomi</taxon>
        <taxon>Actinopterygii</taxon>
        <taxon>Neopterygii</taxon>
        <taxon>Teleostei</taxon>
        <taxon>Neoteleostei</taxon>
        <taxon>Acanthomorphata</taxon>
        <taxon>Eupercaria</taxon>
        <taxon>Perciformes</taxon>
        <taxon>Notothenioidei</taxon>
        <taxon>Channichthyidae</taxon>
        <taxon>Champsocephalus</taxon>
    </lineage>
</organism>
<dbReference type="Proteomes" id="UP001335648">
    <property type="component" value="Unassembled WGS sequence"/>
</dbReference>
<name>A0AAN8BM06_9TELE</name>
<dbReference type="EMBL" id="JAULUE010002059">
    <property type="protein sequence ID" value="KAK5886650.1"/>
    <property type="molecule type" value="Genomic_DNA"/>
</dbReference>
<accession>A0AAN8BM06</accession>
<evidence type="ECO:0000256" key="1">
    <source>
        <dbReference type="SAM" id="MobiDB-lite"/>
    </source>
</evidence>
<evidence type="ECO:0008006" key="4">
    <source>
        <dbReference type="Google" id="ProtNLM"/>
    </source>
</evidence>
<dbReference type="AlphaFoldDB" id="A0AAN8BM06"/>
<feature type="region of interest" description="Disordered" evidence="1">
    <location>
        <begin position="31"/>
        <end position="57"/>
    </location>
</feature>
<feature type="compositionally biased region" description="Acidic residues" evidence="1">
    <location>
        <begin position="36"/>
        <end position="49"/>
    </location>
</feature>
<gene>
    <name evidence="2" type="ORF">CesoFtcFv8_017664</name>
</gene>
<comment type="caution">
    <text evidence="2">The sequence shown here is derived from an EMBL/GenBank/DDBJ whole genome shotgun (WGS) entry which is preliminary data.</text>
</comment>